<evidence type="ECO:0000256" key="2">
    <source>
        <dbReference type="ARBA" id="ARBA00023002"/>
    </source>
</evidence>
<reference evidence="3" key="2">
    <citation type="submission" date="2020-09" db="EMBL/GenBank/DDBJ databases">
        <authorList>
            <person name="Sun Q."/>
            <person name="Ohkuma M."/>
        </authorList>
    </citation>
    <scope>NUCLEOTIDE SEQUENCE</scope>
    <source>
        <strain evidence="3">JCM 12580</strain>
    </source>
</reference>
<dbReference type="EMBL" id="BMNQ01000001">
    <property type="protein sequence ID" value="GGJ82196.1"/>
    <property type="molecule type" value="Genomic_DNA"/>
</dbReference>
<dbReference type="AlphaFoldDB" id="A0A917PKW4"/>
<dbReference type="Pfam" id="PF13561">
    <property type="entry name" value="adh_short_C2"/>
    <property type="match status" value="1"/>
</dbReference>
<evidence type="ECO:0000313" key="4">
    <source>
        <dbReference type="Proteomes" id="UP000658382"/>
    </source>
</evidence>
<dbReference type="InterPro" id="IPR002347">
    <property type="entry name" value="SDR_fam"/>
</dbReference>
<evidence type="ECO:0000313" key="3">
    <source>
        <dbReference type="EMBL" id="GGJ82196.1"/>
    </source>
</evidence>
<dbReference type="GO" id="GO:0008206">
    <property type="term" value="P:bile acid metabolic process"/>
    <property type="evidence" value="ECO:0007669"/>
    <property type="project" value="UniProtKB-ARBA"/>
</dbReference>
<reference evidence="3" key="1">
    <citation type="journal article" date="2014" name="Int. J. Syst. Evol. Microbiol.">
        <title>Complete genome sequence of Corynebacterium casei LMG S-19264T (=DSM 44701T), isolated from a smear-ripened cheese.</title>
        <authorList>
            <consortium name="US DOE Joint Genome Institute (JGI-PGF)"/>
            <person name="Walter F."/>
            <person name="Albersmeier A."/>
            <person name="Kalinowski J."/>
            <person name="Ruckert C."/>
        </authorList>
    </citation>
    <scope>NUCLEOTIDE SEQUENCE</scope>
    <source>
        <strain evidence="3">JCM 12580</strain>
    </source>
</reference>
<dbReference type="PRINTS" id="PR00080">
    <property type="entry name" value="SDRFAMILY"/>
</dbReference>
<dbReference type="PANTHER" id="PTHR24321:SF8">
    <property type="entry name" value="ESTRADIOL 17-BETA-DEHYDROGENASE 8-RELATED"/>
    <property type="match status" value="1"/>
</dbReference>
<dbReference type="Proteomes" id="UP000658382">
    <property type="component" value="Unassembled WGS sequence"/>
</dbReference>
<accession>A0A917PKW4</accession>
<dbReference type="RefSeq" id="WP_188631071.1">
    <property type="nucleotide sequence ID" value="NZ_BMNQ01000001.1"/>
</dbReference>
<dbReference type="PRINTS" id="PR00081">
    <property type="entry name" value="GDHRDH"/>
</dbReference>
<dbReference type="SUPFAM" id="SSF51735">
    <property type="entry name" value="NAD(P)-binding Rossmann-fold domains"/>
    <property type="match status" value="1"/>
</dbReference>
<comment type="caution">
    <text evidence="3">The sequence shown here is derived from an EMBL/GenBank/DDBJ whole genome shotgun (WGS) entry which is preliminary data.</text>
</comment>
<gene>
    <name evidence="3" type="ORF">GCM10007063_00810</name>
</gene>
<dbReference type="PROSITE" id="PS00061">
    <property type="entry name" value="ADH_SHORT"/>
    <property type="match status" value="1"/>
</dbReference>
<dbReference type="FunFam" id="3.40.50.720:FF:000084">
    <property type="entry name" value="Short-chain dehydrogenase reductase"/>
    <property type="match status" value="1"/>
</dbReference>
<name>A0A917PKW4_9BACI</name>
<evidence type="ECO:0000256" key="1">
    <source>
        <dbReference type="ARBA" id="ARBA00006484"/>
    </source>
</evidence>
<dbReference type="Gene3D" id="3.40.50.720">
    <property type="entry name" value="NAD(P)-binding Rossmann-like Domain"/>
    <property type="match status" value="1"/>
</dbReference>
<protein>
    <submittedName>
        <fullName evidence="3">Short chain dehydrogenase</fullName>
    </submittedName>
</protein>
<dbReference type="PANTHER" id="PTHR24321">
    <property type="entry name" value="DEHYDROGENASES, SHORT CHAIN"/>
    <property type="match status" value="1"/>
</dbReference>
<organism evidence="3 4">
    <name type="scientific">Lentibacillus kapialis</name>
    <dbReference type="NCBI Taxonomy" id="340214"/>
    <lineage>
        <taxon>Bacteria</taxon>
        <taxon>Bacillati</taxon>
        <taxon>Bacillota</taxon>
        <taxon>Bacilli</taxon>
        <taxon>Bacillales</taxon>
        <taxon>Bacillaceae</taxon>
        <taxon>Lentibacillus</taxon>
    </lineage>
</organism>
<proteinExistence type="inferred from homology"/>
<dbReference type="NCBIfam" id="NF005559">
    <property type="entry name" value="PRK07231.1"/>
    <property type="match status" value="1"/>
</dbReference>
<dbReference type="InterPro" id="IPR036291">
    <property type="entry name" value="NAD(P)-bd_dom_sf"/>
</dbReference>
<comment type="similarity">
    <text evidence="1">Belongs to the short-chain dehydrogenases/reductases (SDR) family.</text>
</comment>
<keyword evidence="4" id="KW-1185">Reference proteome</keyword>
<dbReference type="InterPro" id="IPR020904">
    <property type="entry name" value="Sc_DH/Rdtase_CS"/>
</dbReference>
<dbReference type="CDD" id="cd05233">
    <property type="entry name" value="SDR_c"/>
    <property type="match status" value="1"/>
</dbReference>
<sequence>MPRLEGKVAIVTGGAGEIGQKTGEKFLKEGAKVILVDMNRDSLDKAKSNLKHYGEVITIKADVSNEDDVKNYVNETVEKFGRIDIFFNNAGIEGKVAPIVAQEIEDFDKVFKVNVHGVFLGLKHVLPVMSKQRSGSIINTSSDAGLSGDPGIGPYAASKHAVVGLTKTAALEVASDNVRVNSIHPTSVNTRMMRSIESGVNPEDDSKAKEALMNEIPMARYGETHDISNLVLFLASDDSSFISGSQYRIDGGIGAKH</sequence>
<dbReference type="GO" id="GO:0016491">
    <property type="term" value="F:oxidoreductase activity"/>
    <property type="evidence" value="ECO:0007669"/>
    <property type="project" value="UniProtKB-KW"/>
</dbReference>
<keyword evidence="2" id="KW-0560">Oxidoreductase</keyword>